<dbReference type="InterPro" id="IPR050438">
    <property type="entry name" value="LMW_PTPase"/>
</dbReference>
<evidence type="ECO:0000313" key="6">
    <source>
        <dbReference type="EMBL" id="MDM5271869.1"/>
    </source>
</evidence>
<dbReference type="InterPro" id="IPR023485">
    <property type="entry name" value="Ptyr_pPase"/>
</dbReference>
<feature type="domain" description="Phosphotyrosine protein phosphatase I" evidence="5">
    <location>
        <begin position="5"/>
        <end position="148"/>
    </location>
</feature>
<protein>
    <recommendedName>
        <fullName evidence="2">protein-tyrosine-phosphatase</fullName>
        <ecNumber evidence="2">3.1.3.48</ecNumber>
    </recommendedName>
</protein>
<reference evidence="6" key="1">
    <citation type="submission" date="2023-01" db="EMBL/GenBank/DDBJ databases">
        <title>Sulfurovum sp. zt1-1 genome assembly.</title>
        <authorList>
            <person name="Wang J."/>
        </authorList>
    </citation>
    <scope>NUCLEOTIDE SEQUENCE</scope>
    <source>
        <strain evidence="6">Zt1-1</strain>
    </source>
</reference>
<evidence type="ECO:0000313" key="7">
    <source>
        <dbReference type="Proteomes" id="UP001169069"/>
    </source>
</evidence>
<dbReference type="EMBL" id="JAQIBD010000002">
    <property type="protein sequence ID" value="MDM5271869.1"/>
    <property type="molecule type" value="Genomic_DNA"/>
</dbReference>
<dbReference type="InterPro" id="IPR036196">
    <property type="entry name" value="Ptyr_pPase_sf"/>
</dbReference>
<dbReference type="Proteomes" id="UP001169069">
    <property type="component" value="Unassembled WGS sequence"/>
</dbReference>
<dbReference type="PANTHER" id="PTHR11717">
    <property type="entry name" value="LOW MOLECULAR WEIGHT PROTEIN TYROSINE PHOSPHATASE"/>
    <property type="match status" value="1"/>
</dbReference>
<proteinExistence type="inferred from homology"/>
<evidence type="ECO:0000256" key="2">
    <source>
        <dbReference type="ARBA" id="ARBA00013064"/>
    </source>
</evidence>
<evidence type="ECO:0000256" key="3">
    <source>
        <dbReference type="ARBA" id="ARBA00022801"/>
    </source>
</evidence>
<gene>
    <name evidence="6" type="ORF">PGH07_06740</name>
</gene>
<keyword evidence="4" id="KW-0904">Protein phosphatase</keyword>
<dbReference type="Gene3D" id="3.40.50.2300">
    <property type="match status" value="1"/>
</dbReference>
<dbReference type="RefSeq" id="WP_289413593.1">
    <property type="nucleotide sequence ID" value="NZ_JAQIBD010000002.1"/>
</dbReference>
<comment type="similarity">
    <text evidence="1">Belongs to the low molecular weight phosphotyrosine protein phosphatase family.</text>
</comment>
<dbReference type="EC" id="3.1.3.48" evidence="2"/>
<evidence type="ECO:0000256" key="4">
    <source>
        <dbReference type="ARBA" id="ARBA00022912"/>
    </source>
</evidence>
<sequence length="154" mass="17306">MSSHKKVLFVCLGNICRSPLAEGVAQKHIDEYSLPLYVESAGTSNWHEGEAPCHNSIKVAQNNGIDISRQRSRPITKLDITSFDYVIAMDTQNQADLKAFGFEKVFRLGEFGGYKGADVPDPYFFKGFEGFEKVYEMVACCVEDILKQIKQQTL</sequence>
<keyword evidence="3" id="KW-0378">Hydrolase</keyword>
<dbReference type="InterPro" id="IPR017867">
    <property type="entry name" value="Tyr_phospatase_low_mol_wt"/>
</dbReference>
<dbReference type="SUPFAM" id="SSF52788">
    <property type="entry name" value="Phosphotyrosine protein phosphatases I"/>
    <property type="match status" value="1"/>
</dbReference>
<accession>A0ABT7QZB8</accession>
<comment type="caution">
    <text evidence="6">The sequence shown here is derived from an EMBL/GenBank/DDBJ whole genome shotgun (WGS) entry which is preliminary data.</text>
</comment>
<dbReference type="PRINTS" id="PR00719">
    <property type="entry name" value="LMWPTPASE"/>
</dbReference>
<evidence type="ECO:0000256" key="1">
    <source>
        <dbReference type="ARBA" id="ARBA00011063"/>
    </source>
</evidence>
<name>A0ABT7QZB8_9BACT</name>
<organism evidence="6 7">
    <name type="scientific">Sulfurovum zhangzhouensis</name>
    <dbReference type="NCBI Taxonomy" id="3019067"/>
    <lineage>
        <taxon>Bacteria</taxon>
        <taxon>Pseudomonadati</taxon>
        <taxon>Campylobacterota</taxon>
        <taxon>Epsilonproteobacteria</taxon>
        <taxon>Campylobacterales</taxon>
        <taxon>Sulfurovaceae</taxon>
        <taxon>Sulfurovum</taxon>
    </lineage>
</organism>
<dbReference type="CDD" id="cd16343">
    <property type="entry name" value="LMWPTP"/>
    <property type="match status" value="1"/>
</dbReference>
<keyword evidence="7" id="KW-1185">Reference proteome</keyword>
<dbReference type="Pfam" id="PF01451">
    <property type="entry name" value="LMWPc"/>
    <property type="match status" value="1"/>
</dbReference>
<evidence type="ECO:0000259" key="5">
    <source>
        <dbReference type="SMART" id="SM00226"/>
    </source>
</evidence>
<dbReference type="SMART" id="SM00226">
    <property type="entry name" value="LMWPc"/>
    <property type="match status" value="1"/>
</dbReference>
<dbReference type="PANTHER" id="PTHR11717:SF7">
    <property type="entry name" value="LOW MOLECULAR WEIGHT PHOSPHOTYROSINE PROTEIN PHOSPHATASE"/>
    <property type="match status" value="1"/>
</dbReference>